<dbReference type="GO" id="GO:0006508">
    <property type="term" value="P:proteolysis"/>
    <property type="evidence" value="ECO:0007669"/>
    <property type="project" value="UniProtKB-KW"/>
</dbReference>
<feature type="domain" description="Prohead serine protease" evidence="4">
    <location>
        <begin position="8"/>
        <end position="169"/>
    </location>
</feature>
<dbReference type="AlphaFoldDB" id="A0A0A0BQQ8"/>
<name>A0A0A0BQQ8_9CELL</name>
<dbReference type="InterPro" id="IPR054613">
    <property type="entry name" value="Peptidase_S78_dom"/>
</dbReference>
<dbReference type="EMBL" id="AXCY01000096">
    <property type="protein sequence ID" value="KGM09444.1"/>
    <property type="molecule type" value="Genomic_DNA"/>
</dbReference>
<evidence type="ECO:0000256" key="3">
    <source>
        <dbReference type="ARBA" id="ARBA00022801"/>
    </source>
</evidence>
<keyword evidence="3" id="KW-0378">Hydrolase</keyword>
<dbReference type="GO" id="GO:0008233">
    <property type="term" value="F:peptidase activity"/>
    <property type="evidence" value="ECO:0007669"/>
    <property type="project" value="UniProtKB-KW"/>
</dbReference>
<reference evidence="5 6" key="1">
    <citation type="submission" date="2013-08" db="EMBL/GenBank/DDBJ databases">
        <title>Genome sequencing of Cellulomonas carbonis T26.</title>
        <authorList>
            <person name="Chen F."/>
            <person name="Li Y."/>
            <person name="Wang G."/>
        </authorList>
    </citation>
    <scope>NUCLEOTIDE SEQUENCE [LARGE SCALE GENOMIC DNA]</scope>
    <source>
        <strain evidence="5 6">T26</strain>
    </source>
</reference>
<dbReference type="RefSeq" id="WP_043608683.1">
    <property type="nucleotide sequence ID" value="NZ_AXCY01000096.1"/>
</dbReference>
<dbReference type="NCBIfam" id="TIGR01543">
    <property type="entry name" value="proheadase_HK97"/>
    <property type="match status" value="1"/>
</dbReference>
<keyword evidence="2" id="KW-0645">Protease</keyword>
<dbReference type="InterPro" id="IPR006433">
    <property type="entry name" value="Prohead_protease"/>
</dbReference>
<keyword evidence="1" id="KW-1188">Viral release from host cell</keyword>
<gene>
    <name evidence="5" type="ORF">N868_02135</name>
</gene>
<evidence type="ECO:0000259" key="4">
    <source>
        <dbReference type="Pfam" id="PF04586"/>
    </source>
</evidence>
<evidence type="ECO:0000313" key="6">
    <source>
        <dbReference type="Proteomes" id="UP000029839"/>
    </source>
</evidence>
<evidence type="ECO:0000256" key="2">
    <source>
        <dbReference type="ARBA" id="ARBA00022670"/>
    </source>
</evidence>
<reference evidence="5 6" key="2">
    <citation type="journal article" date="2015" name="Stand. Genomic Sci.">
        <title>Draft genome sequence of Cellulomonas carbonis T26(T) and comparative analysis of six Cellulomonas genomes.</title>
        <authorList>
            <person name="Zhuang W."/>
            <person name="Zhang S."/>
            <person name="Xia X."/>
            <person name="Wang G."/>
        </authorList>
    </citation>
    <scope>NUCLEOTIDE SEQUENCE [LARGE SCALE GENOMIC DNA]</scope>
    <source>
        <strain evidence="5 6">T26</strain>
    </source>
</reference>
<proteinExistence type="predicted"/>
<protein>
    <submittedName>
        <fullName evidence="5">Peptidase U35</fullName>
    </submittedName>
</protein>
<dbReference type="Proteomes" id="UP000029839">
    <property type="component" value="Unassembled WGS sequence"/>
</dbReference>
<dbReference type="Pfam" id="PF04586">
    <property type="entry name" value="Peptidase_S78"/>
    <property type="match status" value="1"/>
</dbReference>
<comment type="caution">
    <text evidence="5">The sequence shown here is derived from an EMBL/GenBank/DDBJ whole genome shotgun (WGS) entry which is preliminary data.</text>
</comment>
<accession>A0A0A0BQQ8</accession>
<sequence>MNREIREIELRALEQEGSNEMILEGYACVFNQETMIGAPEWGWREIIDTSAFDGADLKDVPLKYNHGDSVPILARTRNGSLQLMVDDHGLKIRASLLDTQDSRDIYKRVQAGLLDKMSFAFTIAESDWFEGDGGDVPLRKIKRFKKIYDVSIVDVPAYDGTEINARSREEAGCPFVEKVEERRIDADLAALMVRYGV</sequence>
<evidence type="ECO:0000256" key="1">
    <source>
        <dbReference type="ARBA" id="ARBA00022612"/>
    </source>
</evidence>
<organism evidence="5 6">
    <name type="scientific">Cellulomonas carbonis T26</name>
    <dbReference type="NCBI Taxonomy" id="947969"/>
    <lineage>
        <taxon>Bacteria</taxon>
        <taxon>Bacillati</taxon>
        <taxon>Actinomycetota</taxon>
        <taxon>Actinomycetes</taxon>
        <taxon>Micrococcales</taxon>
        <taxon>Cellulomonadaceae</taxon>
        <taxon>Cellulomonas</taxon>
    </lineage>
</organism>
<evidence type="ECO:0000313" key="5">
    <source>
        <dbReference type="EMBL" id="KGM09444.1"/>
    </source>
</evidence>
<keyword evidence="6" id="KW-1185">Reference proteome</keyword>